<evidence type="ECO:0000313" key="1">
    <source>
        <dbReference type="EMBL" id="EIN03268.1"/>
    </source>
</evidence>
<dbReference type="AlphaFoldDB" id="R7RZ67"/>
<dbReference type="EMBL" id="JH687684">
    <property type="protein sequence ID" value="EIN03268.1"/>
    <property type="molecule type" value="Genomic_DNA"/>
</dbReference>
<dbReference type="GeneID" id="18880422"/>
<dbReference type="KEGG" id="psq:PUNSTDRAFT_139706"/>
<dbReference type="Proteomes" id="UP000054196">
    <property type="component" value="Unassembled WGS sequence"/>
</dbReference>
<proteinExistence type="predicted"/>
<dbReference type="HOGENOM" id="CLU_1705148_0_0_1"/>
<dbReference type="RefSeq" id="XP_007389501.1">
    <property type="nucleotide sequence ID" value="XM_007389439.1"/>
</dbReference>
<name>R7RZ67_PUNST</name>
<organism evidence="1 2">
    <name type="scientific">Punctularia strigosozonata (strain HHB-11173)</name>
    <name type="common">White-rot fungus</name>
    <dbReference type="NCBI Taxonomy" id="741275"/>
    <lineage>
        <taxon>Eukaryota</taxon>
        <taxon>Fungi</taxon>
        <taxon>Dikarya</taxon>
        <taxon>Basidiomycota</taxon>
        <taxon>Agaricomycotina</taxon>
        <taxon>Agaricomycetes</taxon>
        <taxon>Corticiales</taxon>
        <taxon>Punctulariaceae</taxon>
        <taxon>Punctularia</taxon>
    </lineage>
</organism>
<protein>
    <submittedName>
        <fullName evidence="1">Uncharacterized protein</fullName>
    </submittedName>
</protein>
<evidence type="ECO:0000313" key="2">
    <source>
        <dbReference type="Proteomes" id="UP000054196"/>
    </source>
</evidence>
<gene>
    <name evidence="1" type="ORF">PUNSTDRAFT_139706</name>
</gene>
<keyword evidence="2" id="KW-1185">Reference proteome</keyword>
<accession>R7RZ67</accession>
<reference evidence="2" key="1">
    <citation type="journal article" date="2012" name="Science">
        <title>The Paleozoic origin of enzymatic lignin decomposition reconstructed from 31 fungal genomes.</title>
        <authorList>
            <person name="Floudas D."/>
            <person name="Binder M."/>
            <person name="Riley R."/>
            <person name="Barry K."/>
            <person name="Blanchette R.A."/>
            <person name="Henrissat B."/>
            <person name="Martinez A.T."/>
            <person name="Otillar R."/>
            <person name="Spatafora J.W."/>
            <person name="Yadav J.S."/>
            <person name="Aerts A."/>
            <person name="Benoit I."/>
            <person name="Boyd A."/>
            <person name="Carlson A."/>
            <person name="Copeland A."/>
            <person name="Coutinho P.M."/>
            <person name="de Vries R.P."/>
            <person name="Ferreira P."/>
            <person name="Findley K."/>
            <person name="Foster B."/>
            <person name="Gaskell J."/>
            <person name="Glotzer D."/>
            <person name="Gorecki P."/>
            <person name="Heitman J."/>
            <person name="Hesse C."/>
            <person name="Hori C."/>
            <person name="Igarashi K."/>
            <person name="Jurgens J.A."/>
            <person name="Kallen N."/>
            <person name="Kersten P."/>
            <person name="Kohler A."/>
            <person name="Kuees U."/>
            <person name="Kumar T.K.A."/>
            <person name="Kuo A."/>
            <person name="LaButti K."/>
            <person name="Larrondo L.F."/>
            <person name="Lindquist E."/>
            <person name="Ling A."/>
            <person name="Lombard V."/>
            <person name="Lucas S."/>
            <person name="Lundell T."/>
            <person name="Martin R."/>
            <person name="McLaughlin D.J."/>
            <person name="Morgenstern I."/>
            <person name="Morin E."/>
            <person name="Murat C."/>
            <person name="Nagy L.G."/>
            <person name="Nolan M."/>
            <person name="Ohm R.A."/>
            <person name="Patyshakuliyeva A."/>
            <person name="Rokas A."/>
            <person name="Ruiz-Duenas F.J."/>
            <person name="Sabat G."/>
            <person name="Salamov A."/>
            <person name="Samejima M."/>
            <person name="Schmutz J."/>
            <person name="Slot J.C."/>
            <person name="St John F."/>
            <person name="Stenlid J."/>
            <person name="Sun H."/>
            <person name="Sun S."/>
            <person name="Syed K."/>
            <person name="Tsang A."/>
            <person name="Wiebenga A."/>
            <person name="Young D."/>
            <person name="Pisabarro A."/>
            <person name="Eastwood D.C."/>
            <person name="Martin F."/>
            <person name="Cullen D."/>
            <person name="Grigoriev I.V."/>
            <person name="Hibbett D.S."/>
        </authorList>
    </citation>
    <scope>NUCLEOTIDE SEQUENCE [LARGE SCALE GENOMIC DNA]</scope>
    <source>
        <strain evidence="2">HHB-11173 SS5</strain>
    </source>
</reference>
<sequence>MYLQGGVSSATFFTKPSPPPRTTILISGAITHPDALYARSRMVRPGRWKMRAPGQRVGETQHVRRGMYIWTIDGVNRTDMTGRVKKVIAVSNRFVVYELDGSTQSYEDGMVISVRSRLVVPWQSSDVKLWEWRWLKWRGHFWGSLDIGRDMWEP</sequence>